<protein>
    <recommendedName>
        <fullName evidence="7">Major facilitator superfamily (MFS) profile domain-containing protein</fullName>
    </recommendedName>
</protein>
<dbReference type="EMBL" id="NAJM01000046">
    <property type="protein sequence ID" value="RVX67614.1"/>
    <property type="molecule type" value="Genomic_DNA"/>
</dbReference>
<evidence type="ECO:0000256" key="5">
    <source>
        <dbReference type="SAM" id="MobiDB-lite"/>
    </source>
</evidence>
<keyword evidence="4 6" id="KW-0472">Membrane</keyword>
<reference evidence="8 9" key="1">
    <citation type="submission" date="2017-03" db="EMBL/GenBank/DDBJ databases">
        <title>Genomes of endolithic fungi from Antarctica.</title>
        <authorList>
            <person name="Coleine C."/>
            <person name="Masonjones S."/>
            <person name="Stajich J.E."/>
        </authorList>
    </citation>
    <scope>NUCLEOTIDE SEQUENCE [LARGE SCALE GENOMIC DNA]</scope>
    <source>
        <strain evidence="8 9">CCFEE 6314</strain>
    </source>
</reference>
<evidence type="ECO:0000256" key="1">
    <source>
        <dbReference type="ARBA" id="ARBA00004141"/>
    </source>
</evidence>
<dbReference type="Pfam" id="PF07690">
    <property type="entry name" value="MFS_1"/>
    <property type="match status" value="1"/>
</dbReference>
<comment type="subcellular location">
    <subcellularLocation>
        <location evidence="1">Membrane</location>
        <topology evidence="1">Multi-pass membrane protein</topology>
    </subcellularLocation>
</comment>
<feature type="transmembrane region" description="Helical" evidence="6">
    <location>
        <begin position="303"/>
        <end position="327"/>
    </location>
</feature>
<dbReference type="SUPFAM" id="SSF103473">
    <property type="entry name" value="MFS general substrate transporter"/>
    <property type="match status" value="1"/>
</dbReference>
<dbReference type="PROSITE" id="PS50850">
    <property type="entry name" value="MFS"/>
    <property type="match status" value="1"/>
</dbReference>
<dbReference type="InterPro" id="IPR020846">
    <property type="entry name" value="MFS_dom"/>
</dbReference>
<proteinExistence type="predicted"/>
<feature type="transmembrane region" description="Helical" evidence="6">
    <location>
        <begin position="262"/>
        <end position="282"/>
    </location>
</feature>
<dbReference type="InterPro" id="IPR036259">
    <property type="entry name" value="MFS_trans_sf"/>
</dbReference>
<evidence type="ECO:0000313" key="8">
    <source>
        <dbReference type="EMBL" id="RVX67614.1"/>
    </source>
</evidence>
<feature type="transmembrane region" description="Helical" evidence="6">
    <location>
        <begin position="393"/>
        <end position="415"/>
    </location>
</feature>
<organism evidence="8 9">
    <name type="scientific">Exophiala mesophila</name>
    <name type="common">Black yeast-like fungus</name>
    <dbReference type="NCBI Taxonomy" id="212818"/>
    <lineage>
        <taxon>Eukaryota</taxon>
        <taxon>Fungi</taxon>
        <taxon>Dikarya</taxon>
        <taxon>Ascomycota</taxon>
        <taxon>Pezizomycotina</taxon>
        <taxon>Eurotiomycetes</taxon>
        <taxon>Chaetothyriomycetidae</taxon>
        <taxon>Chaetothyriales</taxon>
        <taxon>Herpotrichiellaceae</taxon>
        <taxon>Exophiala</taxon>
    </lineage>
</organism>
<dbReference type="GO" id="GO:0022857">
    <property type="term" value="F:transmembrane transporter activity"/>
    <property type="evidence" value="ECO:0007669"/>
    <property type="project" value="InterPro"/>
</dbReference>
<evidence type="ECO:0000256" key="4">
    <source>
        <dbReference type="ARBA" id="ARBA00023136"/>
    </source>
</evidence>
<accession>A0A438MXH9</accession>
<comment type="caution">
    <text evidence="8">The sequence shown here is derived from an EMBL/GenBank/DDBJ whole genome shotgun (WGS) entry which is preliminary data.</text>
</comment>
<feature type="transmembrane region" description="Helical" evidence="6">
    <location>
        <begin position="79"/>
        <end position="96"/>
    </location>
</feature>
<feature type="transmembrane region" description="Helical" evidence="6">
    <location>
        <begin position="368"/>
        <end position="387"/>
    </location>
</feature>
<feature type="region of interest" description="Disordered" evidence="5">
    <location>
        <begin position="1"/>
        <end position="30"/>
    </location>
</feature>
<feature type="transmembrane region" description="Helical" evidence="6">
    <location>
        <begin position="196"/>
        <end position="214"/>
    </location>
</feature>
<dbReference type="PANTHER" id="PTHR23501">
    <property type="entry name" value="MAJOR FACILITATOR SUPERFAMILY"/>
    <property type="match status" value="1"/>
</dbReference>
<dbReference type="Gene3D" id="1.20.1250.20">
    <property type="entry name" value="MFS general substrate transporter like domains"/>
    <property type="match status" value="1"/>
</dbReference>
<feature type="transmembrane region" description="Helical" evidence="6">
    <location>
        <begin position="166"/>
        <end position="184"/>
    </location>
</feature>
<evidence type="ECO:0000313" key="9">
    <source>
        <dbReference type="Proteomes" id="UP000288859"/>
    </source>
</evidence>
<dbReference type="AlphaFoldDB" id="A0A438MXH9"/>
<dbReference type="OrthoDB" id="2351791at2759"/>
<feature type="transmembrane region" description="Helical" evidence="6">
    <location>
        <begin position="339"/>
        <end position="361"/>
    </location>
</feature>
<feature type="transmembrane region" description="Helical" evidence="6">
    <location>
        <begin position="435"/>
        <end position="457"/>
    </location>
</feature>
<sequence>MTDPLRTDGSVEIVDDVDNGGEADTSGAQTPIWKPNRHEYGVMLTLSLTSLLVALDATIIVTSLSTITKELNASTTQGIWIGTSYLLACASTMSFVGSLSNIFGRTELLFSAVSFFTIGTIVCCTAHNIGAMLAGRSIQGVGGGGVIVLAQLIFTDIVPLRYRPKYLGIIQGAWALGTCLGPILGGSLAKNNLWHWVFYILLPICGISLFLIPWTVRLDGRKASLKNMLTRVDWIGGGLFVSSTTSFLIGLSWGGIQYPWSSASTLVPLIIGGVGMVATIIWERTSPYEPFLPSSIFHNASAIIVYGGAFFQGFLLYGQLYYIAFFFASVQLKSTLGTAVVLIPPLVTLVPSAIVVGAVITRTAKYRWAMWSGFAILSISAGLMIIWDEHTKASVWASVCVVIGIGHGLALNALLIASQSSCKSGDEALAASTYVFMRSFGMACGVGIGGTIFQNIMAGKLRDLSLPTSIALESEAYISVLHHLGDTPERAAIIFAYRFGFRGLFGCFCGFAGVASIATLFVKHHEINKELVSEHKLRYSQRFDQTAQKEATGTTTSQSLQSNC</sequence>
<dbReference type="GO" id="GO:0005886">
    <property type="term" value="C:plasma membrane"/>
    <property type="evidence" value="ECO:0007669"/>
    <property type="project" value="TreeGrafter"/>
</dbReference>
<dbReference type="PANTHER" id="PTHR23501:SF94">
    <property type="entry name" value="MAJOR FACILITATOR SUPERFAMILY (MFS) PROFILE DOMAIN-CONTAINING PROTEIN"/>
    <property type="match status" value="1"/>
</dbReference>
<feature type="transmembrane region" description="Helical" evidence="6">
    <location>
        <begin position="108"/>
        <end position="131"/>
    </location>
</feature>
<dbReference type="Proteomes" id="UP000288859">
    <property type="component" value="Unassembled WGS sequence"/>
</dbReference>
<feature type="transmembrane region" description="Helical" evidence="6">
    <location>
        <begin position="137"/>
        <end position="154"/>
    </location>
</feature>
<dbReference type="InterPro" id="IPR011701">
    <property type="entry name" value="MFS"/>
</dbReference>
<feature type="domain" description="Major facilitator superfamily (MFS) profile" evidence="7">
    <location>
        <begin position="42"/>
        <end position="527"/>
    </location>
</feature>
<dbReference type="Gene3D" id="1.20.1720.10">
    <property type="entry name" value="Multidrug resistance protein D"/>
    <property type="match status" value="1"/>
</dbReference>
<feature type="transmembrane region" description="Helical" evidence="6">
    <location>
        <begin position="503"/>
        <end position="522"/>
    </location>
</feature>
<name>A0A438MXH9_EXOME</name>
<evidence type="ECO:0000256" key="2">
    <source>
        <dbReference type="ARBA" id="ARBA00022692"/>
    </source>
</evidence>
<evidence type="ECO:0000256" key="6">
    <source>
        <dbReference type="SAM" id="Phobius"/>
    </source>
</evidence>
<gene>
    <name evidence="8" type="ORF">B0A52_08143</name>
</gene>
<feature type="transmembrane region" description="Helical" evidence="6">
    <location>
        <begin position="42"/>
        <end position="67"/>
    </location>
</feature>
<feature type="transmembrane region" description="Helical" evidence="6">
    <location>
        <begin position="234"/>
        <end position="256"/>
    </location>
</feature>
<dbReference type="VEuPathDB" id="FungiDB:PV10_06217"/>
<evidence type="ECO:0000256" key="3">
    <source>
        <dbReference type="ARBA" id="ARBA00022989"/>
    </source>
</evidence>
<keyword evidence="3 6" id="KW-1133">Transmembrane helix</keyword>
<keyword evidence="2 6" id="KW-0812">Transmembrane</keyword>
<evidence type="ECO:0000259" key="7">
    <source>
        <dbReference type="PROSITE" id="PS50850"/>
    </source>
</evidence>